<dbReference type="EMBL" id="VEVO01000007">
    <property type="protein sequence ID" value="KAF0039976.1"/>
    <property type="molecule type" value="Genomic_DNA"/>
</dbReference>
<accession>A0A6A4SXL9</accession>
<feature type="region of interest" description="Disordered" evidence="1">
    <location>
        <begin position="114"/>
        <end position="135"/>
    </location>
</feature>
<name>A0A6A4SXL9_SCOMX</name>
<gene>
    <name evidence="2" type="ORF">F2P81_008211</name>
</gene>
<proteinExistence type="predicted"/>
<sequence length="150" mass="16970">MHRGRIGYSDVCNTFPRVSSAAYTVYGFSVTAEIFLRHRLWVCGRMLIFRSDKKRGYMRERKREFKSIDFEVLARSCRLRNHQVALSRPSSAVGAIWQDTANSDSTSKVSYSSARLPIEKTSPPTTSAPSSTAPERFRLRAAAPWASLFS</sequence>
<protein>
    <submittedName>
        <fullName evidence="2">Uncharacterized protein</fullName>
    </submittedName>
</protein>
<evidence type="ECO:0000256" key="1">
    <source>
        <dbReference type="SAM" id="MobiDB-lite"/>
    </source>
</evidence>
<organism evidence="2 3">
    <name type="scientific">Scophthalmus maximus</name>
    <name type="common">Turbot</name>
    <name type="synonym">Psetta maxima</name>
    <dbReference type="NCBI Taxonomy" id="52904"/>
    <lineage>
        <taxon>Eukaryota</taxon>
        <taxon>Metazoa</taxon>
        <taxon>Chordata</taxon>
        <taxon>Craniata</taxon>
        <taxon>Vertebrata</taxon>
        <taxon>Euteleostomi</taxon>
        <taxon>Actinopterygii</taxon>
        <taxon>Neopterygii</taxon>
        <taxon>Teleostei</taxon>
        <taxon>Neoteleostei</taxon>
        <taxon>Acanthomorphata</taxon>
        <taxon>Carangaria</taxon>
        <taxon>Pleuronectiformes</taxon>
        <taxon>Pleuronectoidei</taxon>
        <taxon>Scophthalmidae</taxon>
        <taxon>Scophthalmus</taxon>
    </lineage>
</organism>
<reference evidence="2 3" key="1">
    <citation type="submission" date="2019-06" db="EMBL/GenBank/DDBJ databases">
        <title>Draft genomes of female and male turbot (Scophthalmus maximus).</title>
        <authorList>
            <person name="Xu H."/>
            <person name="Xu X.-W."/>
            <person name="Shao C."/>
            <person name="Chen S."/>
        </authorList>
    </citation>
    <scope>NUCLEOTIDE SEQUENCE [LARGE SCALE GENOMIC DNA]</scope>
    <source>
        <strain evidence="2">Ysfricsl-2016a</strain>
        <tissue evidence="2">Blood</tissue>
    </source>
</reference>
<comment type="caution">
    <text evidence="2">The sequence shown here is derived from an EMBL/GenBank/DDBJ whole genome shotgun (WGS) entry which is preliminary data.</text>
</comment>
<dbReference type="Proteomes" id="UP000438429">
    <property type="component" value="Unassembled WGS sequence"/>
</dbReference>
<dbReference type="AlphaFoldDB" id="A0A6A4SXL9"/>
<evidence type="ECO:0000313" key="2">
    <source>
        <dbReference type="EMBL" id="KAF0039976.1"/>
    </source>
</evidence>
<evidence type="ECO:0000313" key="3">
    <source>
        <dbReference type="Proteomes" id="UP000438429"/>
    </source>
</evidence>
<feature type="compositionally biased region" description="Low complexity" evidence="1">
    <location>
        <begin position="121"/>
        <end position="134"/>
    </location>
</feature>